<evidence type="ECO:0000313" key="2">
    <source>
        <dbReference type="Proteomes" id="UP000499080"/>
    </source>
</evidence>
<gene>
    <name evidence="1" type="ORF">AVEN_17033_1</name>
</gene>
<sequence>MCIVVSFIGCGTITKGIKTPVEYVGLDTAESPQRQTIAICCAMCQIPEDTNSATARDTALCCCRKAHIPLNCVTQTARRRSVRTRTCCLCAFVPSARQNAVALGPWTS</sequence>
<protein>
    <submittedName>
        <fullName evidence="1">Uncharacterized protein</fullName>
    </submittedName>
</protein>
<organism evidence="1 2">
    <name type="scientific">Araneus ventricosus</name>
    <name type="common">Orbweaver spider</name>
    <name type="synonym">Epeira ventricosa</name>
    <dbReference type="NCBI Taxonomy" id="182803"/>
    <lineage>
        <taxon>Eukaryota</taxon>
        <taxon>Metazoa</taxon>
        <taxon>Ecdysozoa</taxon>
        <taxon>Arthropoda</taxon>
        <taxon>Chelicerata</taxon>
        <taxon>Arachnida</taxon>
        <taxon>Araneae</taxon>
        <taxon>Araneomorphae</taxon>
        <taxon>Entelegynae</taxon>
        <taxon>Araneoidea</taxon>
        <taxon>Araneidae</taxon>
        <taxon>Araneus</taxon>
    </lineage>
</organism>
<reference evidence="1 2" key="1">
    <citation type="journal article" date="2019" name="Sci. Rep.">
        <title>Orb-weaving spider Araneus ventricosus genome elucidates the spidroin gene catalogue.</title>
        <authorList>
            <person name="Kono N."/>
            <person name="Nakamura H."/>
            <person name="Ohtoshi R."/>
            <person name="Moran D.A.P."/>
            <person name="Shinohara A."/>
            <person name="Yoshida Y."/>
            <person name="Fujiwara M."/>
            <person name="Mori M."/>
            <person name="Tomita M."/>
            <person name="Arakawa K."/>
        </authorList>
    </citation>
    <scope>NUCLEOTIDE SEQUENCE [LARGE SCALE GENOMIC DNA]</scope>
</reference>
<accession>A0A4Y2QHG1</accession>
<comment type="caution">
    <text evidence="1">The sequence shown here is derived from an EMBL/GenBank/DDBJ whole genome shotgun (WGS) entry which is preliminary data.</text>
</comment>
<name>A0A4Y2QHG1_ARAVE</name>
<dbReference type="EMBL" id="BGPR01013898">
    <property type="protein sequence ID" value="GBN62728.1"/>
    <property type="molecule type" value="Genomic_DNA"/>
</dbReference>
<proteinExistence type="predicted"/>
<keyword evidence="2" id="KW-1185">Reference proteome</keyword>
<dbReference type="AlphaFoldDB" id="A0A4Y2QHG1"/>
<evidence type="ECO:0000313" key="1">
    <source>
        <dbReference type="EMBL" id="GBN62728.1"/>
    </source>
</evidence>
<dbReference type="Proteomes" id="UP000499080">
    <property type="component" value="Unassembled WGS sequence"/>
</dbReference>